<evidence type="ECO:0000313" key="3">
    <source>
        <dbReference type="Proteomes" id="UP000466785"/>
    </source>
</evidence>
<keyword evidence="1" id="KW-0812">Transmembrane</keyword>
<accession>A0A6N4V7L4</accession>
<dbReference type="InterPro" id="IPR046739">
    <property type="entry name" value="DUF6789"/>
</dbReference>
<keyword evidence="1" id="KW-0472">Membrane</keyword>
<name>A0A6N4V7L4_9MYCO</name>
<protein>
    <recommendedName>
        <fullName evidence="4">DUF1440 domain-containing protein</fullName>
    </recommendedName>
</protein>
<evidence type="ECO:0000313" key="2">
    <source>
        <dbReference type="EMBL" id="BBX51692.1"/>
    </source>
</evidence>
<dbReference type="Pfam" id="PF20587">
    <property type="entry name" value="DUF6789"/>
    <property type="match status" value="1"/>
</dbReference>
<feature type="transmembrane region" description="Helical" evidence="1">
    <location>
        <begin position="56"/>
        <end position="82"/>
    </location>
</feature>
<evidence type="ECO:0000256" key="1">
    <source>
        <dbReference type="SAM" id="Phobius"/>
    </source>
</evidence>
<dbReference type="RefSeq" id="WP_163674422.1">
    <property type="nucleotide sequence ID" value="NZ_AP022570.1"/>
</dbReference>
<dbReference type="Proteomes" id="UP000466785">
    <property type="component" value="Chromosome"/>
</dbReference>
<keyword evidence="1" id="KW-1133">Transmembrane helix</keyword>
<gene>
    <name evidence="2" type="ORF">MPOR_27180</name>
</gene>
<feature type="transmembrane region" description="Helical" evidence="1">
    <location>
        <begin position="127"/>
        <end position="147"/>
    </location>
</feature>
<sequence>MNKTALVRGAAGGAVGGLLMAIWSMIAIALTGTGFWTPINLIAHTAFPSAPLGGAFSAPALVIGLLIHFAVAIGFGVVFAALMTPARGRRPTTATSAGFGLVYGLVIWLVMHFAVWPAADVVAASAFSLWVFAVGHLIYGLTLGLLVGPVTRTVGPAEPHSQIT</sequence>
<reference evidence="2 3" key="1">
    <citation type="journal article" date="2019" name="Emerg. Microbes Infect.">
        <title>Comprehensive subspecies identification of 175 nontuberculous mycobacteria species based on 7547 genomic profiles.</title>
        <authorList>
            <person name="Matsumoto Y."/>
            <person name="Kinjo T."/>
            <person name="Motooka D."/>
            <person name="Nabeya D."/>
            <person name="Jung N."/>
            <person name="Uechi K."/>
            <person name="Horii T."/>
            <person name="Iida T."/>
            <person name="Fujita J."/>
            <person name="Nakamura S."/>
        </authorList>
    </citation>
    <scope>NUCLEOTIDE SEQUENCE [LARGE SCALE GENOMIC DNA]</scope>
    <source>
        <strain evidence="2 3">JCM 12603</strain>
    </source>
</reference>
<evidence type="ECO:0008006" key="4">
    <source>
        <dbReference type="Google" id="ProtNLM"/>
    </source>
</evidence>
<organism evidence="2 3">
    <name type="scientific">Mycolicibacterium poriferae</name>
    <dbReference type="NCBI Taxonomy" id="39694"/>
    <lineage>
        <taxon>Bacteria</taxon>
        <taxon>Bacillati</taxon>
        <taxon>Actinomycetota</taxon>
        <taxon>Actinomycetes</taxon>
        <taxon>Mycobacteriales</taxon>
        <taxon>Mycobacteriaceae</taxon>
        <taxon>Mycolicibacterium</taxon>
    </lineage>
</organism>
<dbReference type="EMBL" id="AP022570">
    <property type="protein sequence ID" value="BBX51692.1"/>
    <property type="molecule type" value="Genomic_DNA"/>
</dbReference>
<keyword evidence="3" id="KW-1185">Reference proteome</keyword>
<feature type="transmembrane region" description="Helical" evidence="1">
    <location>
        <begin position="94"/>
        <end position="115"/>
    </location>
</feature>
<dbReference type="KEGG" id="mpof:MPOR_27180"/>
<proteinExistence type="predicted"/>
<dbReference type="AlphaFoldDB" id="A0A6N4V7L4"/>
<feature type="transmembrane region" description="Helical" evidence="1">
    <location>
        <begin position="12"/>
        <end position="36"/>
    </location>
</feature>